<dbReference type="PANTHER" id="PTHR35716">
    <property type="entry name" value="OS05G0574700 PROTEIN-RELATED"/>
    <property type="match status" value="1"/>
</dbReference>
<dbReference type="Pfam" id="PF16156">
    <property type="entry name" value="DUF4864"/>
    <property type="match status" value="1"/>
</dbReference>
<dbReference type="Pfam" id="PF13432">
    <property type="entry name" value="TPR_16"/>
    <property type="match status" value="1"/>
</dbReference>
<feature type="repeat" description="TPR" evidence="1">
    <location>
        <begin position="239"/>
        <end position="272"/>
    </location>
</feature>
<dbReference type="PROSITE" id="PS50005">
    <property type="entry name" value="TPR"/>
    <property type="match status" value="3"/>
</dbReference>
<dbReference type="Proteomes" id="UP000266389">
    <property type="component" value="Unassembled WGS sequence"/>
</dbReference>
<proteinExistence type="predicted"/>
<dbReference type="AlphaFoldDB" id="A0A395M3A0"/>
<comment type="caution">
    <text evidence="2">The sequence shown here is derived from an EMBL/GenBank/DDBJ whole genome shotgun (WGS) entry which is preliminary data.</text>
</comment>
<evidence type="ECO:0000313" key="2">
    <source>
        <dbReference type="EMBL" id="RFM24394.1"/>
    </source>
</evidence>
<keyword evidence="1" id="KW-0802">TPR repeat</keyword>
<accession>A0A395M3A0</accession>
<organism evidence="2 3">
    <name type="scientific">Candidatus Thermochlorobacter aerophilus</name>
    <dbReference type="NCBI Taxonomy" id="1868324"/>
    <lineage>
        <taxon>Bacteria</taxon>
        <taxon>Pseudomonadati</taxon>
        <taxon>Chlorobiota</taxon>
        <taxon>Chlorobiia</taxon>
        <taxon>Chlorobiales</taxon>
        <taxon>Candidatus Thermochlorobacteriaceae</taxon>
        <taxon>Candidatus Thermochlorobacter</taxon>
    </lineage>
</organism>
<reference evidence="2 3" key="1">
    <citation type="journal article" date="2011" name="ISME J.">
        <title>Community ecology of hot spring cyanobacterial mats: predominant populations and their functional potential.</title>
        <authorList>
            <person name="Klatt C.G."/>
            <person name="Wood J.M."/>
            <person name="Rusch D.B."/>
            <person name="Bateson M.M."/>
            <person name="Hamamura N."/>
            <person name="Heidelberg J.F."/>
            <person name="Grossman A.R."/>
            <person name="Bhaya D."/>
            <person name="Cohan F.M."/>
            <person name="Kuhl M."/>
            <person name="Bryant D.A."/>
            <person name="Ward D.M."/>
        </authorList>
    </citation>
    <scope>NUCLEOTIDE SEQUENCE [LARGE SCALE GENOMIC DNA]</scope>
    <source>
        <strain evidence="2">OS</strain>
    </source>
</reference>
<feature type="repeat" description="TPR" evidence="1">
    <location>
        <begin position="273"/>
        <end position="306"/>
    </location>
</feature>
<dbReference type="EMBL" id="PHFL01000039">
    <property type="protein sequence ID" value="RFM24394.1"/>
    <property type="molecule type" value="Genomic_DNA"/>
</dbReference>
<gene>
    <name evidence="2" type="ORF">D0433_05225</name>
</gene>
<dbReference type="SUPFAM" id="SSF48452">
    <property type="entry name" value="TPR-like"/>
    <property type="match status" value="1"/>
</dbReference>
<dbReference type="InterPro" id="IPR011990">
    <property type="entry name" value="TPR-like_helical_dom_sf"/>
</dbReference>
<feature type="repeat" description="TPR" evidence="1">
    <location>
        <begin position="307"/>
        <end position="340"/>
    </location>
</feature>
<dbReference type="InterPro" id="IPR019734">
    <property type="entry name" value="TPR_rpt"/>
</dbReference>
<dbReference type="Pfam" id="PF13181">
    <property type="entry name" value="TPR_8"/>
    <property type="match status" value="1"/>
</dbReference>
<dbReference type="SMART" id="SM00028">
    <property type="entry name" value="TPR"/>
    <property type="match status" value="3"/>
</dbReference>
<evidence type="ECO:0000313" key="3">
    <source>
        <dbReference type="Proteomes" id="UP000266389"/>
    </source>
</evidence>
<dbReference type="Gene3D" id="1.25.40.10">
    <property type="entry name" value="Tetratricopeptide repeat domain"/>
    <property type="match status" value="1"/>
</dbReference>
<evidence type="ECO:0000256" key="1">
    <source>
        <dbReference type="PROSITE-ProRule" id="PRU00339"/>
    </source>
</evidence>
<sequence length="359" mass="40931">MSAALKSWLSCVAITVAVVSIHACQRSELARTQTELQPRTQSLQMMEDLIYQKSDPKPSPELLPEDVVKIQLNALKHNDEKNHGIAIAYRFASPENRLHTGPLERFIRMLHNPLYAPMLNYDTEELGAMKKDEQRAEQKVMLIDKNGRAYTYLFLLSKQQEGDYQGCWMTDGVINLTAERQKEMARQQERQQLKMTAAEKQVILDSLFEQLKAAESEDAAAFIENLIWELWLISEQEEVNALMAKGIEEMSRGNYARAVQAFSAITELSPDFPEGWNKRATAYYLKGDFAASMRDIQRTLALEPRHFGALTGLGLIYTALGNELAALKAYESVLSIHPKQKGLQKYVEELRRKLGFRQM</sequence>
<dbReference type="InterPro" id="IPR032347">
    <property type="entry name" value="DUF4864"/>
</dbReference>
<name>A0A395M3A0_9BACT</name>
<protein>
    <submittedName>
        <fullName evidence="2">DUF4864 domain-containing protein</fullName>
    </submittedName>
</protein>